<feature type="transmembrane region" description="Helical" evidence="6">
    <location>
        <begin position="115"/>
        <end position="139"/>
    </location>
</feature>
<evidence type="ECO:0000256" key="5">
    <source>
        <dbReference type="ARBA" id="ARBA00023136"/>
    </source>
</evidence>
<dbReference type="PANTHER" id="PTHR48022">
    <property type="entry name" value="PLASTIDIC GLUCOSE TRANSPORTER 4"/>
    <property type="match status" value="1"/>
</dbReference>
<evidence type="ECO:0000256" key="4">
    <source>
        <dbReference type="ARBA" id="ARBA00022989"/>
    </source>
</evidence>
<dbReference type="GO" id="GO:0016020">
    <property type="term" value="C:membrane"/>
    <property type="evidence" value="ECO:0007669"/>
    <property type="project" value="UniProtKB-SubCell"/>
</dbReference>
<feature type="transmembrane region" description="Helical" evidence="6">
    <location>
        <begin position="321"/>
        <end position="338"/>
    </location>
</feature>
<evidence type="ECO:0000256" key="6">
    <source>
        <dbReference type="SAM" id="Phobius"/>
    </source>
</evidence>
<gene>
    <name evidence="7" type="ORF">TRICI_006333</name>
</gene>
<feature type="transmembrane region" description="Helical" evidence="6">
    <location>
        <begin position="418"/>
        <end position="440"/>
    </location>
</feature>
<feature type="transmembrane region" description="Helical" evidence="6">
    <location>
        <begin position="200"/>
        <end position="220"/>
    </location>
</feature>
<evidence type="ECO:0000256" key="3">
    <source>
        <dbReference type="ARBA" id="ARBA00022692"/>
    </source>
</evidence>
<dbReference type="SUPFAM" id="SSF103473">
    <property type="entry name" value="MFS general substrate transporter"/>
    <property type="match status" value="1"/>
</dbReference>
<organism evidence="7 8">
    <name type="scientific">Trichomonascus ciferrii</name>
    <dbReference type="NCBI Taxonomy" id="44093"/>
    <lineage>
        <taxon>Eukaryota</taxon>
        <taxon>Fungi</taxon>
        <taxon>Dikarya</taxon>
        <taxon>Ascomycota</taxon>
        <taxon>Saccharomycotina</taxon>
        <taxon>Dipodascomycetes</taxon>
        <taxon>Dipodascales</taxon>
        <taxon>Trichomonascaceae</taxon>
        <taxon>Trichomonascus</taxon>
        <taxon>Trichomonascus ciferrii complex</taxon>
    </lineage>
</organism>
<dbReference type="EMBL" id="SWFS01000519">
    <property type="protein sequence ID" value="KAA8899479.1"/>
    <property type="molecule type" value="Genomic_DNA"/>
</dbReference>
<keyword evidence="2" id="KW-0813">Transport</keyword>
<protein>
    <recommendedName>
        <fullName evidence="9">Major facilitator superfamily (MFS) profile domain-containing protein</fullName>
    </recommendedName>
</protein>
<dbReference type="Gene3D" id="1.20.1250.20">
    <property type="entry name" value="MFS general substrate transporter like domains"/>
    <property type="match status" value="1"/>
</dbReference>
<dbReference type="InterPro" id="IPR036259">
    <property type="entry name" value="MFS_trans_sf"/>
</dbReference>
<feature type="transmembrane region" description="Helical" evidence="6">
    <location>
        <begin position="382"/>
        <end position="406"/>
    </location>
</feature>
<feature type="transmembrane region" description="Helical" evidence="6">
    <location>
        <begin position="84"/>
        <end position="103"/>
    </location>
</feature>
<feature type="transmembrane region" description="Helical" evidence="6">
    <location>
        <begin position="40"/>
        <end position="64"/>
    </location>
</feature>
<dbReference type="Pfam" id="PF00083">
    <property type="entry name" value="Sugar_tr"/>
    <property type="match status" value="1"/>
</dbReference>
<evidence type="ECO:0008006" key="9">
    <source>
        <dbReference type="Google" id="ProtNLM"/>
    </source>
</evidence>
<evidence type="ECO:0000256" key="1">
    <source>
        <dbReference type="ARBA" id="ARBA00004141"/>
    </source>
</evidence>
<sequence>MAVTIAESKLKHQRVLINGKDYYHEKRPQKQLEGPPLVKLMLVLLGPLMTPLANGYVLGVLNVIFLCQQWKDEFQLLPGVSLNLLTTGAGFGGLAGFCLHNLKRGTWERQDKSRLLIWGTWITLFGGCFQSLCLGYWSFFLARFLCGLGTYISNTAASGLLSELSPPKYKEHVETAYSILLPIGLLCGNSSDHTKPWRSLSAYQMVLPVLQLILICNSYIPSFKYLIYKGDVDNCRQLIERFQTSSRTSVDEQMAGLKMACTSNDYISPKELVCSGSTQKYIITGFILPFVCIHFGNGIILNIVAEALEFTYGLNTPQQQIVINLALLSYSLSAILIRKSSPSLSTHQHVLYSLLTTGLVTLSFVFTHGCLFVGTFSYDLTVFSISILAFTACAHITLIGLPTSYLSSWAPKHASTNLSTIIGMSSNFATLYNGFVNAWSMERYVWLEYSVTCLMGFIFLTLLTLFSATYKTRPLESL</sequence>
<reference evidence="7" key="1">
    <citation type="journal article" date="2019" name="G3 (Bethesda)">
        <title>Genome Assemblies of Two Rare Opportunistic Yeast Pathogens: Diutina rugosa (syn. Candida rugosa) and Trichomonascus ciferrii (syn. Candida ciferrii).</title>
        <authorList>
            <person name="Mixao V."/>
            <person name="Saus E."/>
            <person name="Hansen A.P."/>
            <person name="Lass-Florl C."/>
            <person name="Gabaldon T."/>
        </authorList>
    </citation>
    <scope>NUCLEOTIDE SEQUENCE</scope>
    <source>
        <strain evidence="7">CBS 4856</strain>
    </source>
</reference>
<feature type="transmembrane region" description="Helical" evidence="6">
    <location>
        <begin position="281"/>
        <end position="301"/>
    </location>
</feature>
<accession>A0A642UMC5</accession>
<evidence type="ECO:0000313" key="8">
    <source>
        <dbReference type="Proteomes" id="UP000761534"/>
    </source>
</evidence>
<feature type="transmembrane region" description="Helical" evidence="6">
    <location>
        <begin position="350"/>
        <end position="376"/>
    </location>
</feature>
<proteinExistence type="predicted"/>
<evidence type="ECO:0000313" key="7">
    <source>
        <dbReference type="EMBL" id="KAA8899479.1"/>
    </source>
</evidence>
<dbReference type="Proteomes" id="UP000761534">
    <property type="component" value="Unassembled WGS sequence"/>
</dbReference>
<dbReference type="AlphaFoldDB" id="A0A642UMC5"/>
<dbReference type="InterPro" id="IPR050360">
    <property type="entry name" value="MFS_Sugar_Transporters"/>
</dbReference>
<dbReference type="InterPro" id="IPR005828">
    <property type="entry name" value="MFS_sugar_transport-like"/>
</dbReference>
<keyword evidence="3 6" id="KW-0812">Transmembrane</keyword>
<comment type="subcellular location">
    <subcellularLocation>
        <location evidence="1">Membrane</location>
        <topology evidence="1">Multi-pass membrane protein</topology>
    </subcellularLocation>
</comment>
<name>A0A642UMC5_9ASCO</name>
<keyword evidence="4 6" id="KW-1133">Transmembrane helix</keyword>
<feature type="transmembrane region" description="Helical" evidence="6">
    <location>
        <begin position="446"/>
        <end position="468"/>
    </location>
</feature>
<dbReference type="PANTHER" id="PTHR48022:SF24">
    <property type="entry name" value="HEXOSE TRANSPORTER PROTEIN (AFU_ORTHOLOGUE AFUA_8G04480)"/>
    <property type="match status" value="1"/>
</dbReference>
<dbReference type="GO" id="GO:0005351">
    <property type="term" value="F:carbohydrate:proton symporter activity"/>
    <property type="evidence" value="ECO:0007669"/>
    <property type="project" value="TreeGrafter"/>
</dbReference>
<evidence type="ECO:0000256" key="2">
    <source>
        <dbReference type="ARBA" id="ARBA00022448"/>
    </source>
</evidence>
<comment type="caution">
    <text evidence="7">The sequence shown here is derived from an EMBL/GenBank/DDBJ whole genome shotgun (WGS) entry which is preliminary data.</text>
</comment>
<keyword evidence="5 6" id="KW-0472">Membrane</keyword>
<keyword evidence="8" id="KW-1185">Reference proteome</keyword>
<dbReference type="VEuPathDB" id="FungiDB:TRICI_006333"/>